<feature type="domain" description="Transglutaminase-like" evidence="1">
    <location>
        <begin position="152"/>
        <end position="212"/>
    </location>
</feature>
<dbReference type="Pfam" id="PF01841">
    <property type="entry name" value="Transglut_core"/>
    <property type="match status" value="1"/>
</dbReference>
<reference evidence="2" key="1">
    <citation type="journal article" date="2014" name="Int. J. Syst. Evol. Microbiol.">
        <title>Complete genome sequence of Corynebacterium casei LMG S-19264T (=DSM 44701T), isolated from a smear-ripened cheese.</title>
        <authorList>
            <consortium name="US DOE Joint Genome Institute (JGI-PGF)"/>
            <person name="Walter F."/>
            <person name="Albersmeier A."/>
            <person name="Kalinowski J."/>
            <person name="Ruckert C."/>
        </authorList>
    </citation>
    <scope>NUCLEOTIDE SEQUENCE</scope>
    <source>
        <strain evidence="2">VKM Ac-1069</strain>
    </source>
</reference>
<name>A0A9W6NXZ3_9PSEU</name>
<proteinExistence type="predicted"/>
<reference evidence="2" key="2">
    <citation type="submission" date="2023-01" db="EMBL/GenBank/DDBJ databases">
        <authorList>
            <person name="Sun Q."/>
            <person name="Evtushenko L."/>
        </authorList>
    </citation>
    <scope>NUCLEOTIDE SEQUENCE</scope>
    <source>
        <strain evidence="2">VKM Ac-1069</strain>
    </source>
</reference>
<evidence type="ECO:0000313" key="3">
    <source>
        <dbReference type="Proteomes" id="UP001143463"/>
    </source>
</evidence>
<dbReference type="AlphaFoldDB" id="A0A9W6NXZ3"/>
<evidence type="ECO:0000313" key="2">
    <source>
        <dbReference type="EMBL" id="GLL13960.1"/>
    </source>
</evidence>
<keyword evidence="3" id="KW-1185">Reference proteome</keyword>
<protein>
    <submittedName>
        <fullName evidence="2">Transglutaminase-like protein</fullName>
    </submittedName>
</protein>
<dbReference type="Gene3D" id="2.60.40.2250">
    <property type="match status" value="1"/>
</dbReference>
<dbReference type="Gene3D" id="3.10.620.30">
    <property type="match status" value="1"/>
</dbReference>
<gene>
    <name evidence="2" type="ORF">GCM10017577_51050</name>
</gene>
<comment type="caution">
    <text evidence="2">The sequence shown here is derived from an EMBL/GenBank/DDBJ whole genome shotgun (WGS) entry which is preliminary data.</text>
</comment>
<dbReference type="InterPro" id="IPR002931">
    <property type="entry name" value="Transglutaminase-like"/>
</dbReference>
<organism evidence="2 3">
    <name type="scientific">Pseudonocardia halophobica</name>
    <dbReference type="NCBI Taxonomy" id="29401"/>
    <lineage>
        <taxon>Bacteria</taxon>
        <taxon>Bacillati</taxon>
        <taxon>Actinomycetota</taxon>
        <taxon>Actinomycetes</taxon>
        <taxon>Pseudonocardiales</taxon>
        <taxon>Pseudonocardiaceae</taxon>
        <taxon>Pseudonocardia</taxon>
    </lineage>
</organism>
<dbReference type="PANTHER" id="PTHR33490:SF12">
    <property type="entry name" value="BLL5557 PROTEIN"/>
    <property type="match status" value="1"/>
</dbReference>
<dbReference type="SMART" id="SM00460">
    <property type="entry name" value="TGc"/>
    <property type="match status" value="1"/>
</dbReference>
<dbReference type="Proteomes" id="UP001143463">
    <property type="component" value="Unassembled WGS sequence"/>
</dbReference>
<accession>A0A9W6NXZ3</accession>
<dbReference type="PANTHER" id="PTHR33490">
    <property type="entry name" value="BLR5614 PROTEIN-RELATED"/>
    <property type="match status" value="1"/>
</dbReference>
<dbReference type="InterPro" id="IPR038765">
    <property type="entry name" value="Papain-like_cys_pep_sf"/>
</dbReference>
<dbReference type="RefSeq" id="WP_037052427.1">
    <property type="nucleotide sequence ID" value="NZ_BAAAUZ010000064.1"/>
</dbReference>
<dbReference type="SUPFAM" id="SSF54001">
    <property type="entry name" value="Cysteine proteinases"/>
    <property type="match status" value="1"/>
</dbReference>
<sequence length="267" mass="28578">MRRDVTARLQLTVSEPALMALQIAVAGGATSERLTLTLDDAVLDPPRELDAGHGGRTHVLDCAPGELVVEYVAQVEGRQEVPAPPLSAEMDRLLAMRPSRYCPSDRLLATASREFGSVEGAEARIAAVTGWVRDRLAYVGGSSKPTDDAVDTLLLGEGVCRDYAHLVVTLLRALDVPARLVAVYAPGLFPMDFHAVVEAWTGSRWVVVDATGLAPRESMLRIHTGRDAADTAFLTTHHGVVELTSIQVMAVVDELPKEDPGAVVELG</sequence>
<dbReference type="EMBL" id="BSFQ01000027">
    <property type="protein sequence ID" value="GLL13960.1"/>
    <property type="molecule type" value="Genomic_DNA"/>
</dbReference>
<evidence type="ECO:0000259" key="1">
    <source>
        <dbReference type="SMART" id="SM00460"/>
    </source>
</evidence>